<feature type="domain" description="Beta-lactamase-related" evidence="2">
    <location>
        <begin position="47"/>
        <end position="110"/>
    </location>
</feature>
<keyword evidence="1" id="KW-0732">Signal</keyword>
<dbReference type="RefSeq" id="WP_197989559.1">
    <property type="nucleotide sequence ID" value="NZ_JACYXC010000001.1"/>
</dbReference>
<evidence type="ECO:0000256" key="1">
    <source>
        <dbReference type="SAM" id="SignalP"/>
    </source>
</evidence>
<dbReference type="Pfam" id="PF00144">
    <property type="entry name" value="Beta-lactamase"/>
    <property type="match status" value="1"/>
</dbReference>
<keyword evidence="4" id="KW-1185">Reference proteome</keyword>
<evidence type="ECO:0000259" key="2">
    <source>
        <dbReference type="Pfam" id="PF00144"/>
    </source>
</evidence>
<dbReference type="InterPro" id="IPR006311">
    <property type="entry name" value="TAT_signal"/>
</dbReference>
<dbReference type="InterPro" id="IPR012338">
    <property type="entry name" value="Beta-lactam/transpept-like"/>
</dbReference>
<dbReference type="GO" id="GO:0016787">
    <property type="term" value="F:hydrolase activity"/>
    <property type="evidence" value="ECO:0007669"/>
    <property type="project" value="UniProtKB-KW"/>
</dbReference>
<name>A0ABS0NLM2_9ACTN</name>
<dbReference type="EMBL" id="JACYXC010000001">
    <property type="protein sequence ID" value="MBH5336105.1"/>
    <property type="molecule type" value="Genomic_DNA"/>
</dbReference>
<dbReference type="Gene3D" id="3.40.710.10">
    <property type="entry name" value="DD-peptidase/beta-lactamase superfamily"/>
    <property type="match status" value="1"/>
</dbReference>
<dbReference type="PROSITE" id="PS51318">
    <property type="entry name" value="TAT"/>
    <property type="match status" value="1"/>
</dbReference>
<protein>
    <submittedName>
        <fullName evidence="3">Serine hydrolase</fullName>
    </submittedName>
</protein>
<evidence type="ECO:0000313" key="4">
    <source>
        <dbReference type="Proteomes" id="UP000807371"/>
    </source>
</evidence>
<sequence length="115" mass="11441">MTLSRRAAVTAAAGTLLAGAAASGPAAAAPATGGPLQRDADAVRDTGATGVLAEAQTTHHRAAVRSGAAALASGTPVPWDAYYRIGSDTKTFTATITLQLVGENRIRLTDTGPSP</sequence>
<feature type="signal peptide" evidence="1">
    <location>
        <begin position="1"/>
        <end position="28"/>
    </location>
</feature>
<dbReference type="Proteomes" id="UP000807371">
    <property type="component" value="Unassembled WGS sequence"/>
</dbReference>
<gene>
    <name evidence="3" type="ORF">IHE55_15445</name>
</gene>
<organism evidence="3 4">
    <name type="scientific">Streptomyces pactum</name>
    <dbReference type="NCBI Taxonomy" id="68249"/>
    <lineage>
        <taxon>Bacteria</taxon>
        <taxon>Bacillati</taxon>
        <taxon>Actinomycetota</taxon>
        <taxon>Actinomycetes</taxon>
        <taxon>Kitasatosporales</taxon>
        <taxon>Streptomycetaceae</taxon>
        <taxon>Streptomyces</taxon>
    </lineage>
</organism>
<reference evidence="3 4" key="1">
    <citation type="submission" date="2020-09" db="EMBL/GenBank/DDBJ databases">
        <title>Biosynthesis of the nuclear factor of activated T cells inhibitor NFAT-133 and its congeners in Streptomyces pactum.</title>
        <authorList>
            <person name="Zhou W."/>
            <person name="Posri P."/>
            <person name="Abugrain M.E."/>
            <person name="Weisberg A.J."/>
            <person name="Chang J.H."/>
            <person name="Mahmud T."/>
        </authorList>
    </citation>
    <scope>NUCLEOTIDE SEQUENCE [LARGE SCALE GENOMIC DNA]</scope>
    <source>
        <strain evidence="3 4">ATCC 27456</strain>
    </source>
</reference>
<keyword evidence="3" id="KW-0378">Hydrolase</keyword>
<accession>A0ABS0NLM2</accession>
<evidence type="ECO:0000313" key="3">
    <source>
        <dbReference type="EMBL" id="MBH5336105.1"/>
    </source>
</evidence>
<proteinExistence type="predicted"/>
<comment type="caution">
    <text evidence="3">The sequence shown here is derived from an EMBL/GenBank/DDBJ whole genome shotgun (WGS) entry which is preliminary data.</text>
</comment>
<dbReference type="SUPFAM" id="SSF56601">
    <property type="entry name" value="beta-lactamase/transpeptidase-like"/>
    <property type="match status" value="1"/>
</dbReference>
<feature type="chain" id="PRO_5045165752" evidence="1">
    <location>
        <begin position="29"/>
        <end position="115"/>
    </location>
</feature>
<dbReference type="InterPro" id="IPR001466">
    <property type="entry name" value="Beta-lactam-related"/>
</dbReference>